<proteinExistence type="predicted"/>
<organism evidence="1 2">
    <name type="scientific">Streptomyces desertarenae</name>
    <dbReference type="NCBI Taxonomy" id="2666184"/>
    <lineage>
        <taxon>Bacteria</taxon>
        <taxon>Bacillati</taxon>
        <taxon>Actinomycetota</taxon>
        <taxon>Actinomycetes</taxon>
        <taxon>Kitasatosporales</taxon>
        <taxon>Streptomycetaceae</taxon>
        <taxon>Streptomyces</taxon>
    </lineage>
</organism>
<accession>A0ABW4PKW0</accession>
<keyword evidence="2" id="KW-1185">Reference proteome</keyword>
<dbReference type="EMBL" id="JBHUFU010000009">
    <property type="protein sequence ID" value="MFD1831358.1"/>
    <property type="molecule type" value="Genomic_DNA"/>
</dbReference>
<dbReference type="Proteomes" id="UP001597365">
    <property type="component" value="Unassembled WGS sequence"/>
</dbReference>
<evidence type="ECO:0000313" key="1">
    <source>
        <dbReference type="EMBL" id="MFD1831358.1"/>
    </source>
</evidence>
<comment type="caution">
    <text evidence="1">The sequence shown here is derived from an EMBL/GenBank/DDBJ whole genome shotgun (WGS) entry which is preliminary data.</text>
</comment>
<reference evidence="2" key="1">
    <citation type="journal article" date="2019" name="Int. J. Syst. Evol. Microbiol.">
        <title>The Global Catalogue of Microorganisms (GCM) 10K type strain sequencing project: providing services to taxonomists for standard genome sequencing and annotation.</title>
        <authorList>
            <consortium name="The Broad Institute Genomics Platform"/>
            <consortium name="The Broad Institute Genome Sequencing Center for Infectious Disease"/>
            <person name="Wu L."/>
            <person name="Ma J."/>
        </authorList>
    </citation>
    <scope>NUCLEOTIDE SEQUENCE [LARGE SCALE GENOMIC DNA]</scope>
    <source>
        <strain evidence="2">CGMCC 4.7455</strain>
    </source>
</reference>
<protein>
    <submittedName>
        <fullName evidence="1">Toxin-antitoxin system, toxin component</fullName>
    </submittedName>
</protein>
<evidence type="ECO:0000313" key="2">
    <source>
        <dbReference type="Proteomes" id="UP001597365"/>
    </source>
</evidence>
<sequence length="172" mass="18513">MKRFADAVTSRLDGPVTSRQMCREMCRTMSEQRGRPIGLHHVEFPPGSATGLMLVREHCDTILVDSRATGPHEILITGHELGHLLDPEPGRYVDGAVAAARMLAEADDVERAWSEVLRVAARNHAQDPCEERAEAYGEALASRLLPWLADGARGTGPGGGLAGRISASLGPR</sequence>
<dbReference type="RefSeq" id="WP_380901193.1">
    <property type="nucleotide sequence ID" value="NZ_JBHUFU010000009.1"/>
</dbReference>
<name>A0ABW4PKW0_9ACTN</name>
<gene>
    <name evidence="1" type="ORF">ACFSJS_17075</name>
</gene>